<comment type="caution">
    <text evidence="1">The sequence shown here is derived from an EMBL/GenBank/DDBJ whole genome shotgun (WGS) entry which is preliminary data.</text>
</comment>
<proteinExistence type="predicted"/>
<dbReference type="GeneID" id="64597423"/>
<dbReference type="Proteomes" id="UP000719766">
    <property type="component" value="Unassembled WGS sequence"/>
</dbReference>
<dbReference type="OrthoDB" id="3026921at2759"/>
<dbReference type="AlphaFoldDB" id="A0A9P7AI23"/>
<organism evidence="1 2">
    <name type="scientific">Suillus plorans</name>
    <dbReference type="NCBI Taxonomy" id="116603"/>
    <lineage>
        <taxon>Eukaryota</taxon>
        <taxon>Fungi</taxon>
        <taxon>Dikarya</taxon>
        <taxon>Basidiomycota</taxon>
        <taxon>Agaricomycotina</taxon>
        <taxon>Agaricomycetes</taxon>
        <taxon>Agaricomycetidae</taxon>
        <taxon>Boletales</taxon>
        <taxon>Suillineae</taxon>
        <taxon>Suillaceae</taxon>
        <taxon>Suillus</taxon>
    </lineage>
</organism>
<dbReference type="RefSeq" id="XP_041157003.1">
    <property type="nucleotide sequence ID" value="XM_041303659.1"/>
</dbReference>
<evidence type="ECO:0000313" key="2">
    <source>
        <dbReference type="Proteomes" id="UP000719766"/>
    </source>
</evidence>
<dbReference type="EMBL" id="JABBWE010000054">
    <property type="protein sequence ID" value="KAG1789997.1"/>
    <property type="molecule type" value="Genomic_DNA"/>
</dbReference>
<sequence>MAPSPTSPAYQSLQNHLGDLAEEVVDLTANRGAFSQSLNIHLQSPTVGQLTSMARRRALRPACTICALVLRRKQ</sequence>
<reference evidence="1" key="1">
    <citation type="journal article" date="2020" name="New Phytol.">
        <title>Comparative genomics reveals dynamic genome evolution in host specialist ectomycorrhizal fungi.</title>
        <authorList>
            <person name="Lofgren L.A."/>
            <person name="Nguyen N.H."/>
            <person name="Vilgalys R."/>
            <person name="Ruytinx J."/>
            <person name="Liao H.L."/>
            <person name="Branco S."/>
            <person name="Kuo A."/>
            <person name="LaButti K."/>
            <person name="Lipzen A."/>
            <person name="Andreopoulos W."/>
            <person name="Pangilinan J."/>
            <person name="Riley R."/>
            <person name="Hundley H."/>
            <person name="Na H."/>
            <person name="Barry K."/>
            <person name="Grigoriev I.V."/>
            <person name="Stajich J.E."/>
            <person name="Kennedy P.G."/>
        </authorList>
    </citation>
    <scope>NUCLEOTIDE SEQUENCE</scope>
    <source>
        <strain evidence="1">S12</strain>
    </source>
</reference>
<protein>
    <submittedName>
        <fullName evidence="1">Uncharacterized protein</fullName>
    </submittedName>
</protein>
<name>A0A9P7AI23_9AGAM</name>
<gene>
    <name evidence="1" type="ORF">HD556DRAFT_1394925</name>
</gene>
<evidence type="ECO:0000313" key="1">
    <source>
        <dbReference type="EMBL" id="KAG1789997.1"/>
    </source>
</evidence>
<keyword evidence="2" id="KW-1185">Reference proteome</keyword>
<accession>A0A9P7AI23</accession>